<evidence type="ECO:0000313" key="1">
    <source>
        <dbReference type="EMBL" id="MDO6578816.1"/>
    </source>
</evidence>
<protein>
    <submittedName>
        <fullName evidence="1">Uncharacterized protein</fullName>
    </submittedName>
</protein>
<sequence>MSKTSFPLIKKANSLFRKNEFEQAELLYKQAGEQLGMHLVETSIWLCQQRVKSSKVPQQNPITSKYASSDLYNAENFVKLKTQLNKTQALLEDYYKQTQNLKLQLMQRA</sequence>
<name>A0AAW7Z6Y9_9ALTE</name>
<accession>A0AAW7Z6Y9</accession>
<proteinExistence type="predicted"/>
<comment type="caution">
    <text evidence="1">The sequence shown here is derived from an EMBL/GenBank/DDBJ whole genome shotgun (WGS) entry which is preliminary data.</text>
</comment>
<dbReference type="Proteomes" id="UP001170717">
    <property type="component" value="Unassembled WGS sequence"/>
</dbReference>
<organism evidence="1 2">
    <name type="scientific">Alteromonas stellipolaris</name>
    <dbReference type="NCBI Taxonomy" id="233316"/>
    <lineage>
        <taxon>Bacteria</taxon>
        <taxon>Pseudomonadati</taxon>
        <taxon>Pseudomonadota</taxon>
        <taxon>Gammaproteobacteria</taxon>
        <taxon>Alteromonadales</taxon>
        <taxon>Alteromonadaceae</taxon>
        <taxon>Alteromonas/Salinimonas group</taxon>
        <taxon>Alteromonas</taxon>
    </lineage>
</organism>
<evidence type="ECO:0000313" key="2">
    <source>
        <dbReference type="Proteomes" id="UP001170717"/>
    </source>
</evidence>
<dbReference type="AlphaFoldDB" id="A0AAW7Z6Y9"/>
<reference evidence="1" key="1">
    <citation type="submission" date="2023-07" db="EMBL/GenBank/DDBJ databases">
        <title>Genome content predicts the carbon catabolic preferences of heterotrophic bacteria.</title>
        <authorList>
            <person name="Gralka M."/>
        </authorList>
    </citation>
    <scope>NUCLEOTIDE SEQUENCE</scope>
    <source>
        <strain evidence="1">F2M12</strain>
    </source>
</reference>
<dbReference type="RefSeq" id="WP_303538724.1">
    <property type="nucleotide sequence ID" value="NZ_JAUOQI010000012.1"/>
</dbReference>
<gene>
    <name evidence="1" type="ORF">Q4527_15530</name>
</gene>
<dbReference type="EMBL" id="JAUOQI010000012">
    <property type="protein sequence ID" value="MDO6578816.1"/>
    <property type="molecule type" value="Genomic_DNA"/>
</dbReference>